<dbReference type="GO" id="GO:0030490">
    <property type="term" value="P:maturation of SSU-rRNA"/>
    <property type="evidence" value="ECO:0007669"/>
    <property type="project" value="TreeGrafter"/>
</dbReference>
<evidence type="ECO:0000256" key="2">
    <source>
        <dbReference type="ARBA" id="ARBA00007466"/>
    </source>
</evidence>
<keyword evidence="4" id="KW-0698">rRNA processing</keyword>
<dbReference type="EMBL" id="JAHQIW010007363">
    <property type="protein sequence ID" value="KAJ1373929.1"/>
    <property type="molecule type" value="Genomic_DNA"/>
</dbReference>
<dbReference type="PANTHER" id="PTHR23183:SF0">
    <property type="entry name" value="NUCLEOLAR PROTEIN 14"/>
    <property type="match status" value="1"/>
</dbReference>
<comment type="function">
    <text evidence="6">Involved in nucleolar processing of pre-18S ribosomal RNA. Has a role in the nuclear export of 40S pre-ribosomal subunit to the cytoplasm.</text>
</comment>
<proteinExistence type="inferred from homology"/>
<protein>
    <submittedName>
        <fullName evidence="8">Uncharacterized protein</fullName>
    </submittedName>
</protein>
<dbReference type="GO" id="GO:0032040">
    <property type="term" value="C:small-subunit processome"/>
    <property type="evidence" value="ECO:0007669"/>
    <property type="project" value="InterPro"/>
</dbReference>
<reference evidence="8" key="1">
    <citation type="submission" date="2021-06" db="EMBL/GenBank/DDBJ databases">
        <title>Parelaphostrongylus tenuis whole genome reference sequence.</title>
        <authorList>
            <person name="Garwood T.J."/>
            <person name="Larsen P.A."/>
            <person name="Fountain-Jones N.M."/>
            <person name="Garbe J.R."/>
            <person name="Macchietto M.G."/>
            <person name="Kania S.A."/>
            <person name="Gerhold R.W."/>
            <person name="Richards J.E."/>
            <person name="Wolf T.M."/>
        </authorList>
    </citation>
    <scope>NUCLEOTIDE SEQUENCE</scope>
    <source>
        <strain evidence="8">MNPRO001-30</strain>
        <tissue evidence="8">Meninges</tissue>
    </source>
</reference>
<evidence type="ECO:0000256" key="5">
    <source>
        <dbReference type="ARBA" id="ARBA00023242"/>
    </source>
</evidence>
<feature type="region of interest" description="Disordered" evidence="7">
    <location>
        <begin position="67"/>
        <end position="115"/>
    </location>
</feature>
<keyword evidence="9" id="KW-1185">Reference proteome</keyword>
<feature type="compositionally biased region" description="Basic and acidic residues" evidence="7">
    <location>
        <begin position="74"/>
        <end position="90"/>
    </location>
</feature>
<dbReference type="InterPro" id="IPR007276">
    <property type="entry name" value="Nop14"/>
</dbReference>
<comment type="caution">
    <text evidence="8">The sequence shown here is derived from an EMBL/GenBank/DDBJ whole genome shotgun (WGS) entry which is preliminary data.</text>
</comment>
<comment type="subcellular location">
    <subcellularLocation>
        <location evidence="1">Nucleus</location>
        <location evidence="1">Nucleolus</location>
    </subcellularLocation>
</comment>
<evidence type="ECO:0000256" key="6">
    <source>
        <dbReference type="ARBA" id="ARBA00024695"/>
    </source>
</evidence>
<feature type="region of interest" description="Disordered" evidence="7">
    <location>
        <begin position="1"/>
        <end position="44"/>
    </location>
</feature>
<organism evidence="8 9">
    <name type="scientific">Parelaphostrongylus tenuis</name>
    <name type="common">Meningeal worm</name>
    <dbReference type="NCBI Taxonomy" id="148309"/>
    <lineage>
        <taxon>Eukaryota</taxon>
        <taxon>Metazoa</taxon>
        <taxon>Ecdysozoa</taxon>
        <taxon>Nematoda</taxon>
        <taxon>Chromadorea</taxon>
        <taxon>Rhabditida</taxon>
        <taxon>Rhabditina</taxon>
        <taxon>Rhabditomorpha</taxon>
        <taxon>Strongyloidea</taxon>
        <taxon>Metastrongylidae</taxon>
        <taxon>Parelaphostrongylus</taxon>
    </lineage>
</organism>
<evidence type="ECO:0000256" key="4">
    <source>
        <dbReference type="ARBA" id="ARBA00022552"/>
    </source>
</evidence>
<keyword evidence="3" id="KW-0690">Ribosome biogenesis</keyword>
<dbReference type="PANTHER" id="PTHR23183">
    <property type="entry name" value="NOP14"/>
    <property type="match status" value="1"/>
</dbReference>
<sequence>MSQVVTEKSMLKMLEPRFEAHFDPERPRMNRDQKRKGARAEKEKLQYLVKKETRGAIKELRKDASFLSRKKRKETAAKDRDRREKTKRIMGELQSQQGEWNKELWESGKKKKKKK</sequence>
<dbReference type="GO" id="GO:0030692">
    <property type="term" value="C:Noc4p-Nop14p complex"/>
    <property type="evidence" value="ECO:0007669"/>
    <property type="project" value="TreeGrafter"/>
</dbReference>
<gene>
    <name evidence="8" type="ORF">KIN20_036490</name>
</gene>
<evidence type="ECO:0000256" key="7">
    <source>
        <dbReference type="SAM" id="MobiDB-lite"/>
    </source>
</evidence>
<accession>A0AAD5RCV9</accession>
<evidence type="ECO:0000313" key="8">
    <source>
        <dbReference type="EMBL" id="KAJ1373929.1"/>
    </source>
</evidence>
<dbReference type="AlphaFoldDB" id="A0AAD5RCV9"/>
<keyword evidence="5" id="KW-0539">Nucleus</keyword>
<name>A0AAD5RCV9_PARTN</name>
<dbReference type="Proteomes" id="UP001196413">
    <property type="component" value="Unassembled WGS sequence"/>
</dbReference>
<feature type="compositionally biased region" description="Basic and acidic residues" evidence="7">
    <location>
        <begin position="14"/>
        <end position="32"/>
    </location>
</feature>
<evidence type="ECO:0000313" key="9">
    <source>
        <dbReference type="Proteomes" id="UP001196413"/>
    </source>
</evidence>
<comment type="similarity">
    <text evidence="2">Belongs to the NOP14 family.</text>
</comment>
<evidence type="ECO:0000256" key="3">
    <source>
        <dbReference type="ARBA" id="ARBA00022517"/>
    </source>
</evidence>
<dbReference type="Pfam" id="PF04147">
    <property type="entry name" value="Nop14"/>
    <property type="match status" value="1"/>
</dbReference>
<evidence type="ECO:0000256" key="1">
    <source>
        <dbReference type="ARBA" id="ARBA00004604"/>
    </source>
</evidence>